<dbReference type="InterPro" id="IPR032675">
    <property type="entry name" value="LRR_dom_sf"/>
</dbReference>
<dbReference type="OrthoDB" id="10319498at2759"/>
<dbReference type="RefSeq" id="XP_003027211.1">
    <property type="nucleotide sequence ID" value="XM_003027165.1"/>
</dbReference>
<feature type="non-terminal residue" evidence="2">
    <location>
        <position position="565"/>
    </location>
</feature>
<dbReference type="VEuPathDB" id="FungiDB:SCHCODRAFT_02556847"/>
<evidence type="ECO:0000313" key="2">
    <source>
        <dbReference type="EMBL" id="EFI92308.1"/>
    </source>
</evidence>
<sequence>MDSVATSLARQPSPESSPTHTDAMASTLTATLLKNPQPSASNVEAAKETTASQYGAPYSTGGRVVSIYEIFFGICKLVLANGKPADLVPLVTVSRAASEVARDVLWEKQTEFGPLFRTIPRVEAKEIGGCRYICEPVDELVFSSRRVQRVSFELPAGTPKSLTDAEYATFSDYARRIKKFLDGFAYEDWKSADEIDPQLLGAVLERGPILPRVHTLRQGGGFKMAFTHHYVKATVFCRLQPASGDGAPAGLCLMKRGRKGPPRRIGTIVPLSNFRSLNVFHEHGDAFEQIASLRDLQHLDELHLTNFRADSCFDEEPARASESGFRSLRTLVFAGHQKRLHDARYALRAMSSEPLRLKALAYYGAEQIGEDDQRDAQRFHTAVRECVDHDSLTTLLVSTGRRGCVRAADLFADLCVFKNISRAQINFDSIDSKDADADGALDLLSGAWPKLEYLTFAHHAVTLAGLTPLARRCPALKALSAAIDMRCIPEPILQSQREVMSERRVELVIRMGTVPSASDDLMQFLDSIFPPPTLRRISAHRGNYRAAYDWDEFWTRMQERAVTEL</sequence>
<reference evidence="2 3" key="1">
    <citation type="journal article" date="2010" name="Nat. Biotechnol.">
        <title>Genome sequence of the model mushroom Schizophyllum commune.</title>
        <authorList>
            <person name="Ohm R.A."/>
            <person name="de Jong J.F."/>
            <person name="Lugones L.G."/>
            <person name="Aerts A."/>
            <person name="Kothe E."/>
            <person name="Stajich J.E."/>
            <person name="de Vries R.P."/>
            <person name="Record E."/>
            <person name="Levasseur A."/>
            <person name="Baker S.E."/>
            <person name="Bartholomew K.A."/>
            <person name="Coutinho P.M."/>
            <person name="Erdmann S."/>
            <person name="Fowler T.J."/>
            <person name="Gathman A.C."/>
            <person name="Lombard V."/>
            <person name="Henrissat B."/>
            <person name="Knabe N."/>
            <person name="Kuees U."/>
            <person name="Lilly W.W."/>
            <person name="Lindquist E."/>
            <person name="Lucas S."/>
            <person name="Magnuson J.K."/>
            <person name="Piumi F."/>
            <person name="Raudaskoski M."/>
            <person name="Salamov A."/>
            <person name="Schmutz J."/>
            <person name="Schwarze F.W.M.R."/>
            <person name="vanKuyk P.A."/>
            <person name="Horton J.S."/>
            <person name="Grigoriev I.V."/>
            <person name="Woesten H.A.B."/>
        </authorList>
    </citation>
    <scope>NUCLEOTIDE SEQUENCE [LARGE SCALE GENOMIC DNA]</scope>
    <source>
        <strain evidence="3">H4-8 / FGSC 9210</strain>
    </source>
</reference>
<evidence type="ECO:0000256" key="1">
    <source>
        <dbReference type="SAM" id="MobiDB-lite"/>
    </source>
</evidence>
<accession>D8QIX9</accession>
<feature type="region of interest" description="Disordered" evidence="1">
    <location>
        <begin position="1"/>
        <end position="22"/>
    </location>
</feature>
<name>D8QIX9_SCHCM</name>
<dbReference type="HOGENOM" id="CLU_019660_0_0_1"/>
<dbReference type="EMBL" id="GL377313">
    <property type="protein sequence ID" value="EFI92308.1"/>
    <property type="molecule type" value="Genomic_DNA"/>
</dbReference>
<dbReference type="AlphaFoldDB" id="D8QIX9"/>
<dbReference type="Gene3D" id="3.80.10.10">
    <property type="entry name" value="Ribonuclease Inhibitor"/>
    <property type="match status" value="1"/>
</dbReference>
<keyword evidence="3" id="KW-1185">Reference proteome</keyword>
<dbReference type="Proteomes" id="UP000007431">
    <property type="component" value="Unassembled WGS sequence"/>
</dbReference>
<protein>
    <recommendedName>
        <fullName evidence="4">F-box domain-containing protein</fullName>
    </recommendedName>
</protein>
<evidence type="ECO:0008006" key="4">
    <source>
        <dbReference type="Google" id="ProtNLM"/>
    </source>
</evidence>
<dbReference type="KEGG" id="scm:SCHCO_02556847"/>
<dbReference type="GeneID" id="9593777"/>
<gene>
    <name evidence="2" type="ORF">SCHCODRAFT_113846</name>
</gene>
<proteinExistence type="predicted"/>
<organism evidence="3">
    <name type="scientific">Schizophyllum commune (strain H4-8 / FGSC 9210)</name>
    <name type="common">Split gill fungus</name>
    <dbReference type="NCBI Taxonomy" id="578458"/>
    <lineage>
        <taxon>Eukaryota</taxon>
        <taxon>Fungi</taxon>
        <taxon>Dikarya</taxon>
        <taxon>Basidiomycota</taxon>
        <taxon>Agaricomycotina</taxon>
        <taxon>Agaricomycetes</taxon>
        <taxon>Agaricomycetidae</taxon>
        <taxon>Agaricales</taxon>
        <taxon>Schizophyllaceae</taxon>
        <taxon>Schizophyllum</taxon>
    </lineage>
</organism>
<dbReference type="InParanoid" id="D8QIX9"/>
<evidence type="ECO:0000313" key="3">
    <source>
        <dbReference type="Proteomes" id="UP000007431"/>
    </source>
</evidence>